<reference evidence="3 4" key="1">
    <citation type="journal article" date="2012" name="Proc. Natl. Acad. Sci. U.S.A.">
        <title>Gain and loss of multiple functionally related, horizontally transferred genes in the reduced genomes of two microsporidian parasites.</title>
        <authorList>
            <person name="Pombert J.-F."/>
            <person name="Selman M."/>
            <person name="Burki F."/>
            <person name="Bardell F.T."/>
            <person name="Farinelli L."/>
            <person name="Solter L.F."/>
            <person name="Whitman D.W."/>
            <person name="Weiss L.M."/>
            <person name="Corradi N."/>
            <person name="Keeling P.J."/>
        </authorList>
    </citation>
    <scope>NUCLEOTIDE SEQUENCE [LARGE SCALE GENOMIC DNA]</scope>
    <source>
        <strain evidence="3 4">SJ-2008</strain>
    </source>
</reference>
<feature type="region of interest" description="Disordered" evidence="1">
    <location>
        <begin position="1"/>
        <end position="23"/>
    </location>
</feature>
<protein>
    <submittedName>
        <fullName evidence="3">Ubiquitin-like protein</fullName>
    </submittedName>
</protein>
<dbReference type="Pfam" id="PF11976">
    <property type="entry name" value="Rad60-SLD"/>
    <property type="match status" value="1"/>
</dbReference>
<dbReference type="VEuPathDB" id="MicrosporidiaDB:EROM_070610"/>
<dbReference type="KEGG" id="ero:EROM_070610"/>
<organism evidence="3 4">
    <name type="scientific">Encephalitozoon romaleae (strain SJ-2008)</name>
    <name type="common">Microsporidian parasite</name>
    <dbReference type="NCBI Taxonomy" id="1178016"/>
    <lineage>
        <taxon>Eukaryota</taxon>
        <taxon>Fungi</taxon>
        <taxon>Fungi incertae sedis</taxon>
        <taxon>Microsporidia</taxon>
        <taxon>Unikaryonidae</taxon>
        <taxon>Encephalitozoon</taxon>
    </lineage>
</organism>
<dbReference type="InterPro" id="IPR029071">
    <property type="entry name" value="Ubiquitin-like_domsf"/>
</dbReference>
<gene>
    <name evidence="3" type="ordered locus">EROM_070610</name>
</gene>
<dbReference type="CDD" id="cd01763">
    <property type="entry name" value="Ubl_SUMO_like"/>
    <property type="match status" value="1"/>
</dbReference>
<dbReference type="HOGENOM" id="CLU_148322_4_3_1"/>
<evidence type="ECO:0000259" key="2">
    <source>
        <dbReference type="PROSITE" id="PS50053"/>
    </source>
</evidence>
<feature type="domain" description="Ubiquitin-like" evidence="2">
    <location>
        <begin position="25"/>
        <end position="100"/>
    </location>
</feature>
<sequence length="103" mass="11165">MGSSDSGNESKTNEGTLQATASKKMPLKLVDQDGTMLVFNVKVNTTFKKILDAFSRNVGKNSSEFRLLFNGKNIDPGKTPNDFGFEGNEELEVVTSQVGGSSW</sequence>
<dbReference type="EMBL" id="CP003524">
    <property type="protein sequence ID" value="AFN83312.1"/>
    <property type="molecule type" value="Genomic_DNA"/>
</dbReference>
<dbReference type="OrthoDB" id="442921at2759"/>
<dbReference type="SUPFAM" id="SSF54236">
    <property type="entry name" value="Ubiquitin-like"/>
    <property type="match status" value="1"/>
</dbReference>
<dbReference type="AlphaFoldDB" id="I7ASB0"/>
<dbReference type="Proteomes" id="UP000010094">
    <property type="component" value="Chromosome VII"/>
</dbReference>
<evidence type="ECO:0000256" key="1">
    <source>
        <dbReference type="SAM" id="MobiDB-lite"/>
    </source>
</evidence>
<keyword evidence="4" id="KW-1185">Reference proteome</keyword>
<feature type="compositionally biased region" description="Polar residues" evidence="1">
    <location>
        <begin position="1"/>
        <end position="21"/>
    </location>
</feature>
<evidence type="ECO:0000313" key="4">
    <source>
        <dbReference type="Proteomes" id="UP000010094"/>
    </source>
</evidence>
<accession>I7ASB0</accession>
<proteinExistence type="predicted"/>
<dbReference type="GeneID" id="20521620"/>
<evidence type="ECO:0000313" key="3">
    <source>
        <dbReference type="EMBL" id="AFN83312.1"/>
    </source>
</evidence>
<dbReference type="InterPro" id="IPR022617">
    <property type="entry name" value="Rad60/SUMO-like_dom"/>
</dbReference>
<dbReference type="PROSITE" id="PS50053">
    <property type="entry name" value="UBIQUITIN_2"/>
    <property type="match status" value="1"/>
</dbReference>
<name>I7ASB0_ENCRO</name>
<dbReference type="PANTHER" id="PTHR10562">
    <property type="entry name" value="SMALL UBIQUITIN-RELATED MODIFIER"/>
    <property type="match status" value="1"/>
</dbReference>
<dbReference type="Gene3D" id="3.10.20.90">
    <property type="entry name" value="Phosphatidylinositol 3-kinase Catalytic Subunit, Chain A, domain 1"/>
    <property type="match status" value="1"/>
</dbReference>
<dbReference type="InterPro" id="IPR000626">
    <property type="entry name" value="Ubiquitin-like_dom"/>
</dbReference>
<dbReference type="RefSeq" id="XP_009264809.1">
    <property type="nucleotide sequence ID" value="XM_009266534.1"/>
</dbReference>